<reference evidence="5" key="1">
    <citation type="journal article" date="2019" name="Int. J. Syst. Evol. Microbiol.">
        <title>The Global Catalogue of Microorganisms (GCM) 10K type strain sequencing project: providing services to taxonomists for standard genome sequencing and annotation.</title>
        <authorList>
            <consortium name="The Broad Institute Genomics Platform"/>
            <consortium name="The Broad Institute Genome Sequencing Center for Infectious Disease"/>
            <person name="Wu L."/>
            <person name="Ma J."/>
        </authorList>
    </citation>
    <scope>NUCLEOTIDE SEQUENCE [LARGE SCALE GENOMIC DNA]</scope>
    <source>
        <strain evidence="5">JCM 17938</strain>
    </source>
</reference>
<protein>
    <submittedName>
        <fullName evidence="4">Fatty acyl-AMP ligase</fullName>
    </submittedName>
</protein>
<proteinExistence type="inferred from homology"/>
<dbReference type="GO" id="GO:0016874">
    <property type="term" value="F:ligase activity"/>
    <property type="evidence" value="ECO:0007669"/>
    <property type="project" value="UniProtKB-KW"/>
</dbReference>
<dbReference type="RefSeq" id="WP_345365787.1">
    <property type="nucleotide sequence ID" value="NZ_BAABHJ010000040.1"/>
</dbReference>
<name>A0ABP8TVI3_9ACTN</name>
<dbReference type="Proteomes" id="UP001500212">
    <property type="component" value="Unassembled WGS sequence"/>
</dbReference>
<dbReference type="Gene3D" id="3.40.50.12780">
    <property type="entry name" value="N-terminal domain of ligase-like"/>
    <property type="match status" value="1"/>
</dbReference>
<evidence type="ECO:0000313" key="4">
    <source>
        <dbReference type="EMBL" id="GAA4617545.1"/>
    </source>
</evidence>
<dbReference type="PANTHER" id="PTHR22754">
    <property type="entry name" value="DISCO-INTERACTING PROTEIN 2 DIP2 -RELATED"/>
    <property type="match status" value="1"/>
</dbReference>
<accession>A0ABP8TVI3</accession>
<dbReference type="InterPro" id="IPR040097">
    <property type="entry name" value="FAAL/FAAC"/>
</dbReference>
<organism evidence="4 5">
    <name type="scientific">Actinoallomurus liliacearum</name>
    <dbReference type="NCBI Taxonomy" id="1080073"/>
    <lineage>
        <taxon>Bacteria</taxon>
        <taxon>Bacillati</taxon>
        <taxon>Actinomycetota</taxon>
        <taxon>Actinomycetes</taxon>
        <taxon>Streptosporangiales</taxon>
        <taxon>Thermomonosporaceae</taxon>
        <taxon>Actinoallomurus</taxon>
    </lineage>
</organism>
<evidence type="ECO:0000313" key="5">
    <source>
        <dbReference type="Proteomes" id="UP001500212"/>
    </source>
</evidence>
<sequence length="579" mass="63170">MTSFVHHLRARVARFGDDRWYALVDEHKGELVELERATFAELDGRARAAGAWLAQAGLSGETALLLYPAGLEFLRVFLGCLYSRVIAVPSPLPSTDPRALERAAGIIKDADIRIVLTDTANAPLLTSWLQEAGLDCRVTCVATDATTMPDPDAWEMPEDLEPGTPAYLQYTSGSTSEPRGVLLSHGNLLHNSAQIYSVIGRPEDGIGAGWLPHYHDMGLIGLLLQPLYAGGSLVFTSPVSFVMKPVLWLRMISRYRAQYTVAPNFAYEWLVRGARDEQLADLDLSSLAWALNGAEPVRTSTLDKVVRRFGDLGFRREAWAPGYGMAEATLLVTGTGRGQEPVVGRFDPAALEQDRAEPAADGVELVGCGRPIDLTVRIVHPESAELLPDGRIGEIWVAGGSVALGYWQRAEATEETFRARLSTGEGPFLRTGDLGFLRDGELYVTGRLKDLIIVNGRNIYPQDVEEASRDVHPAARAAAAFGVEAGREHVVLIQEVRPADLGDLTYEGLARRIKGELARAFGLPSMNVVLVPRGGVGKTTSGKIQRRRMREMFLADRIDPLHAELEPELRALVDRPAAG</sequence>
<dbReference type="Gene3D" id="3.30.300.30">
    <property type="match status" value="1"/>
</dbReference>
<comment type="caution">
    <text evidence="4">The sequence shown here is derived from an EMBL/GenBank/DDBJ whole genome shotgun (WGS) entry which is preliminary data.</text>
</comment>
<evidence type="ECO:0000259" key="3">
    <source>
        <dbReference type="Pfam" id="PF00501"/>
    </source>
</evidence>
<gene>
    <name evidence="4" type="ORF">GCM10023195_78380</name>
</gene>
<comment type="similarity">
    <text evidence="1">Belongs to the ATP-dependent AMP-binding enzyme family.</text>
</comment>
<keyword evidence="5" id="KW-1185">Reference proteome</keyword>
<evidence type="ECO:0000256" key="2">
    <source>
        <dbReference type="ARBA" id="ARBA00022598"/>
    </source>
</evidence>
<dbReference type="Pfam" id="PF00501">
    <property type="entry name" value="AMP-binding"/>
    <property type="match status" value="1"/>
</dbReference>
<dbReference type="PANTHER" id="PTHR22754:SF32">
    <property type="entry name" value="DISCO-INTERACTING PROTEIN 2"/>
    <property type="match status" value="1"/>
</dbReference>
<dbReference type="InterPro" id="IPR000873">
    <property type="entry name" value="AMP-dep_synth/lig_dom"/>
</dbReference>
<evidence type="ECO:0000256" key="1">
    <source>
        <dbReference type="ARBA" id="ARBA00006432"/>
    </source>
</evidence>
<feature type="domain" description="AMP-dependent synthetase/ligase" evidence="3">
    <location>
        <begin position="22"/>
        <end position="407"/>
    </location>
</feature>
<dbReference type="EMBL" id="BAABHJ010000040">
    <property type="protein sequence ID" value="GAA4617545.1"/>
    <property type="molecule type" value="Genomic_DNA"/>
</dbReference>
<dbReference type="PROSITE" id="PS00455">
    <property type="entry name" value="AMP_BINDING"/>
    <property type="match status" value="1"/>
</dbReference>
<dbReference type="CDD" id="cd05931">
    <property type="entry name" value="FAAL"/>
    <property type="match status" value="1"/>
</dbReference>
<dbReference type="InterPro" id="IPR020845">
    <property type="entry name" value="AMP-binding_CS"/>
</dbReference>
<keyword evidence="2 4" id="KW-0436">Ligase</keyword>
<dbReference type="SUPFAM" id="SSF56801">
    <property type="entry name" value="Acetyl-CoA synthetase-like"/>
    <property type="match status" value="1"/>
</dbReference>
<dbReference type="InterPro" id="IPR045851">
    <property type="entry name" value="AMP-bd_C_sf"/>
</dbReference>
<dbReference type="InterPro" id="IPR042099">
    <property type="entry name" value="ANL_N_sf"/>
</dbReference>